<reference evidence="1 2" key="2">
    <citation type="submission" date="2019-01" db="EMBL/GenBank/DDBJ databases">
        <title>Tautonia sociabilis, a novel thermotolerant planctomycete of Isosphaeraceae family, isolated from a 4000 m deep subterranean habitat.</title>
        <authorList>
            <person name="Kovaleva O.L."/>
            <person name="Elcheninov A.G."/>
            <person name="Van Heerden E."/>
            <person name="Toshchakov S.V."/>
            <person name="Novikov A."/>
            <person name="Bonch-Osmolovskaya E.A."/>
            <person name="Kublanov I.V."/>
        </authorList>
    </citation>
    <scope>NUCLEOTIDE SEQUENCE [LARGE SCALE GENOMIC DNA]</scope>
    <source>
        <strain evidence="1 2">GM2012</strain>
    </source>
</reference>
<keyword evidence="2" id="KW-1185">Reference proteome</keyword>
<dbReference type="EMBL" id="RYZH01000020">
    <property type="protein sequence ID" value="RUL87532.1"/>
    <property type="molecule type" value="Genomic_DNA"/>
</dbReference>
<dbReference type="AlphaFoldDB" id="A0A432MJF9"/>
<evidence type="ECO:0000313" key="2">
    <source>
        <dbReference type="Proteomes" id="UP000280296"/>
    </source>
</evidence>
<organism evidence="1 2">
    <name type="scientific">Tautonia sociabilis</name>
    <dbReference type="NCBI Taxonomy" id="2080755"/>
    <lineage>
        <taxon>Bacteria</taxon>
        <taxon>Pseudomonadati</taxon>
        <taxon>Planctomycetota</taxon>
        <taxon>Planctomycetia</taxon>
        <taxon>Isosphaerales</taxon>
        <taxon>Isosphaeraceae</taxon>
        <taxon>Tautonia</taxon>
    </lineage>
</organism>
<evidence type="ECO:0000313" key="1">
    <source>
        <dbReference type="EMBL" id="RUL87532.1"/>
    </source>
</evidence>
<dbReference type="RefSeq" id="WP_126725590.1">
    <property type="nucleotide sequence ID" value="NZ_RYZH01000020.1"/>
</dbReference>
<accession>A0A432MJF9</accession>
<sequence length="93" mass="10439">MTDRSALLDDFLGQSVVIDLTSPYVCIGTLANADAAFFDVRDADLHDLRDGRSTREIYVFDSARLGIRRNRARVLIRRDEVVALTRLADIAEV</sequence>
<name>A0A432MJF9_9BACT</name>
<gene>
    <name evidence="1" type="ORF">TsocGM_11895</name>
</gene>
<proteinExistence type="predicted"/>
<dbReference type="OrthoDB" id="286892at2"/>
<comment type="caution">
    <text evidence="1">The sequence shown here is derived from an EMBL/GenBank/DDBJ whole genome shotgun (WGS) entry which is preliminary data.</text>
</comment>
<reference evidence="1 2" key="1">
    <citation type="submission" date="2018-12" db="EMBL/GenBank/DDBJ databases">
        <authorList>
            <person name="Toschakov S.V."/>
        </authorList>
    </citation>
    <scope>NUCLEOTIDE SEQUENCE [LARGE SCALE GENOMIC DNA]</scope>
    <source>
        <strain evidence="1 2">GM2012</strain>
    </source>
</reference>
<protein>
    <submittedName>
        <fullName evidence="1">Uncharacterized protein</fullName>
    </submittedName>
</protein>
<dbReference type="Proteomes" id="UP000280296">
    <property type="component" value="Unassembled WGS sequence"/>
</dbReference>